<accession>A0ABT9IU84</accession>
<evidence type="ECO:0000313" key="3">
    <source>
        <dbReference type="Proteomes" id="UP001231941"/>
    </source>
</evidence>
<protein>
    <submittedName>
        <fullName evidence="2">Uncharacterized protein</fullName>
    </submittedName>
</protein>
<proteinExistence type="predicted"/>
<gene>
    <name evidence="2" type="ORF">Q5Y73_02070</name>
</gene>
<reference evidence="2 3" key="1">
    <citation type="submission" date="2023-08" db="EMBL/GenBank/DDBJ databases">
        <authorList>
            <person name="Park J.-S."/>
        </authorList>
    </citation>
    <scope>NUCLEOTIDE SEQUENCE [LARGE SCALE GENOMIC DNA]</scope>
    <source>
        <strain evidence="2 3">2205SS18-9</strain>
    </source>
</reference>
<keyword evidence="1" id="KW-1133">Transmembrane helix</keyword>
<keyword evidence="1" id="KW-0812">Transmembrane</keyword>
<comment type="caution">
    <text evidence="2">The sequence shown here is derived from an EMBL/GenBank/DDBJ whole genome shotgun (WGS) entry which is preliminary data.</text>
</comment>
<evidence type="ECO:0000256" key="1">
    <source>
        <dbReference type="SAM" id="Phobius"/>
    </source>
</evidence>
<keyword evidence="3" id="KW-1185">Reference proteome</keyword>
<dbReference type="Proteomes" id="UP001231941">
    <property type="component" value="Unassembled WGS sequence"/>
</dbReference>
<feature type="transmembrane region" description="Helical" evidence="1">
    <location>
        <begin position="19"/>
        <end position="37"/>
    </location>
</feature>
<name>A0ABT9IU84_9BACL</name>
<evidence type="ECO:0000313" key="2">
    <source>
        <dbReference type="EMBL" id="MDP5272883.1"/>
    </source>
</evidence>
<organism evidence="2 3">
    <name type="scientific">Chengkuizengella axinellae</name>
    <dbReference type="NCBI Taxonomy" id="3064388"/>
    <lineage>
        <taxon>Bacteria</taxon>
        <taxon>Bacillati</taxon>
        <taxon>Bacillota</taxon>
        <taxon>Bacilli</taxon>
        <taxon>Bacillales</taxon>
        <taxon>Paenibacillaceae</taxon>
        <taxon>Chengkuizengella</taxon>
    </lineage>
</organism>
<feature type="transmembrane region" description="Helical" evidence="1">
    <location>
        <begin position="74"/>
        <end position="92"/>
    </location>
</feature>
<dbReference type="EMBL" id="JAVAMP010000001">
    <property type="protein sequence ID" value="MDP5272883.1"/>
    <property type="molecule type" value="Genomic_DNA"/>
</dbReference>
<keyword evidence="1" id="KW-0472">Membrane</keyword>
<feature type="transmembrane region" description="Helical" evidence="1">
    <location>
        <begin position="49"/>
        <end position="68"/>
    </location>
</feature>
<dbReference type="RefSeq" id="WP_305990185.1">
    <property type="nucleotide sequence ID" value="NZ_JAVAMP010000001.1"/>
</dbReference>
<sequence>MISAINIESQFINTQNSTAPVMFILIMSVVACIIGFIMNKISKVKYSRIGFAVWSTLCVTYILIGIFTGYWIPVWLLIIAFFLFSAVFNEAFRKSSSK</sequence>